<evidence type="ECO:0000256" key="8">
    <source>
        <dbReference type="PROSITE-ProRule" id="PRU10141"/>
    </source>
</evidence>
<dbReference type="RefSeq" id="WP_168219163.1">
    <property type="nucleotide sequence ID" value="NZ_CP042425.1"/>
</dbReference>
<dbReference type="EMBL" id="CP042425">
    <property type="protein sequence ID" value="QEL17789.1"/>
    <property type="molecule type" value="Genomic_DNA"/>
</dbReference>
<dbReference type="SUPFAM" id="SSF48452">
    <property type="entry name" value="TPR-like"/>
    <property type="match status" value="1"/>
</dbReference>
<keyword evidence="12" id="KW-1185">Reference proteome</keyword>
<evidence type="ECO:0000256" key="3">
    <source>
        <dbReference type="ARBA" id="ARBA00022679"/>
    </source>
</evidence>
<dbReference type="InterPro" id="IPR008271">
    <property type="entry name" value="Ser/Thr_kinase_AS"/>
</dbReference>
<dbReference type="InterPro" id="IPR011990">
    <property type="entry name" value="TPR-like_helical_dom_sf"/>
</dbReference>
<dbReference type="GO" id="GO:0004674">
    <property type="term" value="F:protein serine/threonine kinase activity"/>
    <property type="evidence" value="ECO:0007669"/>
    <property type="project" value="UniProtKB-EC"/>
</dbReference>
<dbReference type="CDD" id="cd14014">
    <property type="entry name" value="STKc_PknB_like"/>
    <property type="match status" value="1"/>
</dbReference>
<dbReference type="PROSITE" id="PS50011">
    <property type="entry name" value="PROTEIN_KINASE_DOM"/>
    <property type="match status" value="1"/>
</dbReference>
<reference evidence="12" key="1">
    <citation type="submission" date="2019-08" db="EMBL/GenBank/DDBJ databases">
        <title>Limnoglobus roseus gen. nov., sp. nov., a novel freshwater planctomycete with a giant genome from the family Gemmataceae.</title>
        <authorList>
            <person name="Kulichevskaya I.S."/>
            <person name="Naumoff D.G."/>
            <person name="Miroshnikov K."/>
            <person name="Ivanova A."/>
            <person name="Philippov D.A."/>
            <person name="Hakobyan A."/>
            <person name="Rijpstra I.C."/>
            <person name="Sinninghe Damste J.S."/>
            <person name="Liesack W."/>
            <person name="Dedysh S.N."/>
        </authorList>
    </citation>
    <scope>NUCLEOTIDE SEQUENCE [LARGE SCALE GENOMIC DNA]</scope>
    <source>
        <strain evidence="12">PX52</strain>
    </source>
</reference>
<dbReference type="InterPro" id="IPR019734">
    <property type="entry name" value="TPR_rpt"/>
</dbReference>
<dbReference type="SMART" id="SM00220">
    <property type="entry name" value="S_TKc"/>
    <property type="match status" value="1"/>
</dbReference>
<comment type="similarity">
    <text evidence="1">Belongs to the protein kinase superfamily. NEK Ser/Thr protein kinase family. NIMA subfamily.</text>
</comment>
<dbReference type="PANTHER" id="PTHR43671">
    <property type="entry name" value="SERINE/THREONINE-PROTEIN KINASE NEK"/>
    <property type="match status" value="1"/>
</dbReference>
<dbReference type="InterPro" id="IPR011009">
    <property type="entry name" value="Kinase-like_dom_sf"/>
</dbReference>
<evidence type="ECO:0000313" key="12">
    <source>
        <dbReference type="Proteomes" id="UP000324974"/>
    </source>
</evidence>
<feature type="domain" description="Protein kinase" evidence="10">
    <location>
        <begin position="68"/>
        <end position="368"/>
    </location>
</feature>
<feature type="repeat" description="TPR" evidence="7">
    <location>
        <begin position="634"/>
        <end position="667"/>
    </location>
</feature>
<evidence type="ECO:0000256" key="4">
    <source>
        <dbReference type="ARBA" id="ARBA00022741"/>
    </source>
</evidence>
<dbReference type="PANTHER" id="PTHR43671:SF13">
    <property type="entry name" value="SERINE_THREONINE-PROTEIN KINASE NEK2"/>
    <property type="match status" value="1"/>
</dbReference>
<dbReference type="Pfam" id="PF13181">
    <property type="entry name" value="TPR_8"/>
    <property type="match status" value="1"/>
</dbReference>
<dbReference type="Pfam" id="PF00069">
    <property type="entry name" value="Pkinase"/>
    <property type="match status" value="1"/>
</dbReference>
<keyword evidence="4 8" id="KW-0547">Nucleotide-binding</keyword>
<proteinExistence type="inferred from homology"/>
<evidence type="ECO:0000256" key="5">
    <source>
        <dbReference type="ARBA" id="ARBA00022777"/>
    </source>
</evidence>
<keyword evidence="3" id="KW-0808">Transferase</keyword>
<evidence type="ECO:0000313" key="11">
    <source>
        <dbReference type="EMBL" id="QEL17789.1"/>
    </source>
</evidence>
<gene>
    <name evidence="11" type="ORF">PX52LOC_04797</name>
</gene>
<feature type="binding site" evidence="8">
    <location>
        <position position="98"/>
    </location>
    <ligand>
        <name>ATP</name>
        <dbReference type="ChEBI" id="CHEBI:30616"/>
    </ligand>
</feature>
<dbReference type="SUPFAM" id="SSF56112">
    <property type="entry name" value="Protein kinase-like (PK-like)"/>
    <property type="match status" value="1"/>
</dbReference>
<evidence type="ECO:0000256" key="9">
    <source>
        <dbReference type="SAM" id="MobiDB-lite"/>
    </source>
</evidence>
<dbReference type="AlphaFoldDB" id="A0A5C1AEG1"/>
<dbReference type="Pfam" id="PF13432">
    <property type="entry name" value="TPR_16"/>
    <property type="match status" value="2"/>
</dbReference>
<dbReference type="Proteomes" id="UP000324974">
    <property type="component" value="Chromosome"/>
</dbReference>
<dbReference type="GO" id="GO:0005524">
    <property type="term" value="F:ATP binding"/>
    <property type="evidence" value="ECO:0007669"/>
    <property type="project" value="UniProtKB-UniRule"/>
</dbReference>
<dbReference type="InterPro" id="IPR050660">
    <property type="entry name" value="NEK_Ser/Thr_kinase"/>
</dbReference>
<evidence type="ECO:0000259" key="10">
    <source>
        <dbReference type="PROSITE" id="PS50011"/>
    </source>
</evidence>
<dbReference type="EC" id="2.7.11.1" evidence="2"/>
<evidence type="ECO:0000256" key="1">
    <source>
        <dbReference type="ARBA" id="ARBA00010886"/>
    </source>
</evidence>
<dbReference type="KEGG" id="lrs:PX52LOC_04797"/>
<dbReference type="InterPro" id="IPR017441">
    <property type="entry name" value="Protein_kinase_ATP_BS"/>
</dbReference>
<dbReference type="Gene3D" id="1.10.510.10">
    <property type="entry name" value="Transferase(Phosphotransferase) domain 1"/>
    <property type="match status" value="1"/>
</dbReference>
<evidence type="ECO:0000256" key="2">
    <source>
        <dbReference type="ARBA" id="ARBA00012513"/>
    </source>
</evidence>
<keyword evidence="7" id="KW-0802">TPR repeat</keyword>
<accession>A0A5C1AEG1</accession>
<dbReference type="PROSITE" id="PS00108">
    <property type="entry name" value="PROTEIN_KINASE_ST"/>
    <property type="match status" value="1"/>
</dbReference>
<keyword evidence="5" id="KW-0418">Kinase</keyword>
<keyword evidence="6 8" id="KW-0067">ATP-binding</keyword>
<dbReference type="PROSITE" id="PS50005">
    <property type="entry name" value="TPR"/>
    <property type="match status" value="1"/>
</dbReference>
<name>A0A5C1AEG1_9BACT</name>
<evidence type="ECO:0000256" key="7">
    <source>
        <dbReference type="PROSITE-ProRule" id="PRU00339"/>
    </source>
</evidence>
<dbReference type="PROSITE" id="PS00107">
    <property type="entry name" value="PROTEIN_KINASE_ATP"/>
    <property type="match status" value="1"/>
</dbReference>
<dbReference type="SMART" id="SM00028">
    <property type="entry name" value="TPR"/>
    <property type="match status" value="5"/>
</dbReference>
<evidence type="ECO:0000256" key="6">
    <source>
        <dbReference type="ARBA" id="ARBA00022840"/>
    </source>
</evidence>
<dbReference type="NCBIfam" id="NF047558">
    <property type="entry name" value="TPR_END_plus"/>
    <property type="match status" value="1"/>
</dbReference>
<feature type="region of interest" description="Disordered" evidence="9">
    <location>
        <begin position="1"/>
        <end position="61"/>
    </location>
</feature>
<organism evidence="11 12">
    <name type="scientific">Limnoglobus roseus</name>
    <dbReference type="NCBI Taxonomy" id="2598579"/>
    <lineage>
        <taxon>Bacteria</taxon>
        <taxon>Pseudomonadati</taxon>
        <taxon>Planctomycetota</taxon>
        <taxon>Planctomycetia</taxon>
        <taxon>Gemmatales</taxon>
        <taxon>Gemmataceae</taxon>
        <taxon>Limnoglobus</taxon>
    </lineage>
</organism>
<protein>
    <recommendedName>
        <fullName evidence="2">non-specific serine/threonine protein kinase</fullName>
        <ecNumber evidence="2">2.7.11.1</ecNumber>
    </recommendedName>
</protein>
<sequence>MPSGEQFVAESAFDRTQRVRPRPQREEGSESSETPPPRQDLDSGLIDVGQSTPSPSPFPRAGDKVLHFELVEEIGRGSFARVFLARQESLANRLVVLKLTTLPTDEPQNLARLRHTNVVPIYSVHADGPLQVLCMPYLGRVTLAQILATPPAHGPRSGRELFDAVLGIAAAHGPSPALADVIATLGRLSPVEACLWFVGQLAAGLGHAHAHHLLHRDLKPANVLLTDDGVPMLLDFNVSCESARGSGGGTVGGTLPYMAPEHLRAFLDPQVPLDERSDLYSLGVILYELLTDRLPYPLPDGPTSDAVIRAMIAQHGDPPPPPSRYNAAISPAVDEIVLKLLAPDPRDRYTSATEAREDLTRQLSHRPLKFARNTSLRERLGKWRRRNPALTVAGLVFALLVLPASLVVVRQVDAEARAARLQTAAAEGVYATTAADVRAAETLLGSRSDAQSREQGLSLATAALARYGIGDDPDWESRADFALLDGPRRASLKVAFGELLILMSRVEATAPGGVTAAVRWNQLAEEMYGDDDRPAVLARHREEFALRQAGKAVPVFVAPRPTQVRDTDLYFDGLDLAAADRFDKALPLLSQFCDRNPPHFLAWFARGVCHDALNQPADAQTAFAVCVALRPESPAVYANRGLARLRLRRYAAAEADLTRALELKPGWLPALLNRGLAREKLLQFNAAEQDFTAALAASGAPTRIFFLRSRVRRAAGNIPGADADKVEGTAREPNDALSWAARGLARLAAKEPAQALADFDAALAISPGMRDALLNKAVILADHQHREADAIPVLDQLLSLYPDQVDARCSRGVYHARLGHAAEARRDADDALKADATGYRLFQVAGLYAQLSKAEGTDKAKDLALGYLARAIQAGFADSNLLESDTDLDPVRKDPRFAQTMAAAKEIKRLGQPATK</sequence>
<dbReference type="Gene3D" id="1.25.40.10">
    <property type="entry name" value="Tetratricopeptide repeat domain"/>
    <property type="match status" value="2"/>
</dbReference>
<dbReference type="InterPro" id="IPR000719">
    <property type="entry name" value="Prot_kinase_dom"/>
</dbReference>
<dbReference type="Gene3D" id="3.30.200.20">
    <property type="entry name" value="Phosphorylase Kinase, domain 1"/>
    <property type="match status" value="1"/>
</dbReference>
<feature type="compositionally biased region" description="Basic and acidic residues" evidence="9">
    <location>
        <begin position="12"/>
        <end position="28"/>
    </location>
</feature>